<accession>A0ABW4PTV3</accession>
<dbReference type="EMBL" id="JBHUFU010000022">
    <property type="protein sequence ID" value="MFD1832938.1"/>
    <property type="molecule type" value="Genomic_DNA"/>
</dbReference>
<dbReference type="RefSeq" id="WP_380904328.1">
    <property type="nucleotide sequence ID" value="NZ_JBHUFU010000022.1"/>
</dbReference>
<name>A0ABW4PTV3_9ACTN</name>
<feature type="region of interest" description="Disordered" evidence="1">
    <location>
        <begin position="159"/>
        <end position="570"/>
    </location>
</feature>
<dbReference type="Proteomes" id="UP001597365">
    <property type="component" value="Unassembled WGS sequence"/>
</dbReference>
<comment type="caution">
    <text evidence="2">The sequence shown here is derived from an EMBL/GenBank/DDBJ whole genome shotgun (WGS) entry which is preliminary data.</text>
</comment>
<keyword evidence="3" id="KW-1185">Reference proteome</keyword>
<feature type="compositionally biased region" description="Low complexity" evidence="1">
    <location>
        <begin position="255"/>
        <end position="279"/>
    </location>
</feature>
<organism evidence="2 3">
    <name type="scientific">Streptomyces desertarenae</name>
    <dbReference type="NCBI Taxonomy" id="2666184"/>
    <lineage>
        <taxon>Bacteria</taxon>
        <taxon>Bacillati</taxon>
        <taxon>Actinomycetota</taxon>
        <taxon>Actinomycetes</taxon>
        <taxon>Kitasatosporales</taxon>
        <taxon>Streptomycetaceae</taxon>
        <taxon>Streptomyces</taxon>
    </lineage>
</organism>
<feature type="compositionally biased region" description="Basic and acidic residues" evidence="1">
    <location>
        <begin position="166"/>
        <end position="188"/>
    </location>
</feature>
<feature type="compositionally biased region" description="Low complexity" evidence="1">
    <location>
        <begin position="524"/>
        <end position="534"/>
    </location>
</feature>
<reference evidence="3" key="1">
    <citation type="journal article" date="2019" name="Int. J. Syst. Evol. Microbiol.">
        <title>The Global Catalogue of Microorganisms (GCM) 10K type strain sequencing project: providing services to taxonomists for standard genome sequencing and annotation.</title>
        <authorList>
            <consortium name="The Broad Institute Genomics Platform"/>
            <consortium name="The Broad Institute Genome Sequencing Center for Infectious Disease"/>
            <person name="Wu L."/>
            <person name="Ma J."/>
        </authorList>
    </citation>
    <scope>NUCLEOTIDE SEQUENCE [LARGE SCALE GENOMIC DNA]</scope>
    <source>
        <strain evidence="3">CGMCC 4.7455</strain>
    </source>
</reference>
<evidence type="ECO:0000256" key="1">
    <source>
        <dbReference type="SAM" id="MobiDB-lite"/>
    </source>
</evidence>
<sequence length="570" mass="56489">MTDENRQDRPEEPVVTGQLFMTDLKRSGAFVPFDPFGGVAARNSVMGSTDFEDKELEEMLSLVDDGKPGEIGEAADELWKAGGKIREVGEDIRKHIDKVDWEGEFGDSFRDWGRKLSKNTLLLADFTEKASTQLKAAGVGLANVQSSMPKRDAAVMAAPRLESIPPEERNESNEKYKLAKKKEDDRQEAINQMNRLASYYKVSHDNMQGLEEPEFGPMPNVGMPPAPPPESGDGPVPGGGGGSASPGFGGGGIVSGATASGSPAAGAGASPSGAGAPGSVDGMPAPREPVRTDLNTAGPVAPPAPADTGPRAPVAPSGGGPATPGPVLPGPVPAPVHRGGGNLKQTGASRVPAAHAPGQSGAGRAGGSSTVPPANGQAVRPVTGGGGSSTVPPANGQAVRPVTGGGGPGGGSQGTPPMGRGGGIIGGTPQQGGGTPAGSRIPRGTVVGAEHGMAGRPLAGAAGAGAIGAGTGGTSGGHRPGAGTAGGAVGTPRSAPGQGGVARPFTPGGTGLTRDGATGGGRAPAGAVPRGGTTSPREENRSDSRRPDYLTEDEETWRTGRNGTAPPVID</sequence>
<proteinExistence type="predicted"/>
<protein>
    <recommendedName>
        <fullName evidence="4">PPE domain-containing protein</fullName>
    </recommendedName>
</protein>
<evidence type="ECO:0000313" key="2">
    <source>
        <dbReference type="EMBL" id="MFD1832938.1"/>
    </source>
</evidence>
<feature type="compositionally biased region" description="Gly residues" evidence="1">
    <location>
        <begin position="462"/>
        <end position="489"/>
    </location>
</feature>
<feature type="compositionally biased region" description="Basic and acidic residues" evidence="1">
    <location>
        <begin position="536"/>
        <end position="549"/>
    </location>
</feature>
<feature type="compositionally biased region" description="Gly residues" evidence="1">
    <location>
        <begin position="235"/>
        <end position="254"/>
    </location>
</feature>
<evidence type="ECO:0000313" key="3">
    <source>
        <dbReference type="Proteomes" id="UP001597365"/>
    </source>
</evidence>
<feature type="compositionally biased region" description="Low complexity" evidence="1">
    <location>
        <begin position="452"/>
        <end position="461"/>
    </location>
</feature>
<feature type="compositionally biased region" description="Pro residues" evidence="1">
    <location>
        <begin position="323"/>
        <end position="334"/>
    </location>
</feature>
<gene>
    <name evidence="2" type="ORF">ACFSJS_25315</name>
</gene>
<feature type="compositionally biased region" description="Gly residues" evidence="1">
    <location>
        <begin position="403"/>
        <end position="436"/>
    </location>
</feature>
<evidence type="ECO:0008006" key="4">
    <source>
        <dbReference type="Google" id="ProtNLM"/>
    </source>
</evidence>